<dbReference type="Proteomes" id="UP000297861">
    <property type="component" value="Unassembled WGS sequence"/>
</dbReference>
<comment type="caution">
    <text evidence="7">The sequence shown here is derived from an EMBL/GenBank/DDBJ whole genome shotgun (WGS) entry which is preliminary data.</text>
</comment>
<dbReference type="STRING" id="1121485.GCA_000426485_02457"/>
<dbReference type="RefSeq" id="WP_134435712.1">
    <property type="nucleotide sequence ID" value="NZ_SOML01000002.1"/>
</dbReference>
<keyword evidence="2" id="KW-0479">Metal-binding</keyword>
<dbReference type="SUPFAM" id="SSF102712">
    <property type="entry name" value="JAB1/MPN domain"/>
    <property type="match status" value="1"/>
</dbReference>
<dbReference type="InterPro" id="IPR000555">
    <property type="entry name" value="JAMM/MPN+_dom"/>
</dbReference>
<keyword evidence="4" id="KW-0862">Zinc</keyword>
<accession>A0A4Y8LBT2</accession>
<protein>
    <submittedName>
        <fullName evidence="7">M67 family peptidase</fullName>
    </submittedName>
</protein>
<proteinExistence type="predicted"/>
<dbReference type="Gene3D" id="3.40.140.10">
    <property type="entry name" value="Cytidine Deaminase, domain 2"/>
    <property type="match status" value="1"/>
</dbReference>
<organism evidence="7 8">
    <name type="scientific">Dysgonomonas capnocytophagoides</name>
    <dbReference type="NCBI Taxonomy" id="45254"/>
    <lineage>
        <taxon>Bacteria</taxon>
        <taxon>Pseudomonadati</taxon>
        <taxon>Bacteroidota</taxon>
        <taxon>Bacteroidia</taxon>
        <taxon>Bacteroidales</taxon>
        <taxon>Dysgonomonadaceae</taxon>
        <taxon>Dysgonomonas</taxon>
    </lineage>
</organism>
<sequence>MIEIPQHIIDAIIKQAYNELPDEACGLLTGEGNSVRKQYALTNTDHSPEHFSFDPKEQFAVLKEARKDNLQIIANYHSHPATAARPSEEDIRLAYDPDITYIIVSLAEADPVIKAFSIRERMVQPVEIKII</sequence>
<keyword evidence="8" id="KW-1185">Reference proteome</keyword>
<dbReference type="SMART" id="SM00232">
    <property type="entry name" value="JAB_MPN"/>
    <property type="match status" value="1"/>
</dbReference>
<evidence type="ECO:0000256" key="3">
    <source>
        <dbReference type="ARBA" id="ARBA00022801"/>
    </source>
</evidence>
<evidence type="ECO:0000256" key="1">
    <source>
        <dbReference type="ARBA" id="ARBA00022670"/>
    </source>
</evidence>
<name>A0A4Y8LBT2_9BACT</name>
<keyword evidence="5" id="KW-0482">Metalloprotease</keyword>
<dbReference type="FunFam" id="3.40.140.10:FF:000085">
    <property type="entry name" value="Mov34/MPN/PAD-1 family protein"/>
    <property type="match status" value="1"/>
</dbReference>
<gene>
    <name evidence="7" type="ORF">E2605_04995</name>
</gene>
<dbReference type="OrthoDB" id="9802958at2"/>
<reference evidence="7 8" key="1">
    <citation type="submission" date="2019-03" db="EMBL/GenBank/DDBJ databases">
        <title>San Antonio Military Medical Center submission to MRSN (WRAIR), pending publication.</title>
        <authorList>
            <person name="Blyth D.M."/>
            <person name="Mccarthy S.L."/>
            <person name="Schall S.E."/>
            <person name="Stam J.A."/>
            <person name="Ong A.C."/>
            <person name="Mcgann P.T."/>
        </authorList>
    </citation>
    <scope>NUCLEOTIDE SEQUENCE [LARGE SCALE GENOMIC DNA]</scope>
    <source>
        <strain evidence="7 8">MRSN571793</strain>
    </source>
</reference>
<keyword evidence="3" id="KW-0378">Hydrolase</keyword>
<dbReference type="GO" id="GO:0006508">
    <property type="term" value="P:proteolysis"/>
    <property type="evidence" value="ECO:0007669"/>
    <property type="project" value="UniProtKB-KW"/>
</dbReference>
<dbReference type="GO" id="GO:0008235">
    <property type="term" value="F:metalloexopeptidase activity"/>
    <property type="evidence" value="ECO:0007669"/>
    <property type="project" value="TreeGrafter"/>
</dbReference>
<dbReference type="Pfam" id="PF14464">
    <property type="entry name" value="Prok-JAB"/>
    <property type="match status" value="1"/>
</dbReference>
<dbReference type="InterPro" id="IPR028090">
    <property type="entry name" value="JAB_dom_prok"/>
</dbReference>
<dbReference type="PANTHER" id="PTHR34858">
    <property type="entry name" value="CYSO-CYSTEINE PEPTIDASE"/>
    <property type="match status" value="1"/>
</dbReference>
<evidence type="ECO:0000256" key="5">
    <source>
        <dbReference type="ARBA" id="ARBA00023049"/>
    </source>
</evidence>
<evidence type="ECO:0000256" key="2">
    <source>
        <dbReference type="ARBA" id="ARBA00022723"/>
    </source>
</evidence>
<dbReference type="PROSITE" id="PS50249">
    <property type="entry name" value="MPN"/>
    <property type="match status" value="1"/>
</dbReference>
<dbReference type="InterPro" id="IPR037518">
    <property type="entry name" value="MPN"/>
</dbReference>
<evidence type="ECO:0000313" key="8">
    <source>
        <dbReference type="Proteomes" id="UP000297861"/>
    </source>
</evidence>
<dbReference type="AlphaFoldDB" id="A0A4Y8LBT2"/>
<feature type="domain" description="MPN" evidence="6">
    <location>
        <begin position="1"/>
        <end position="131"/>
    </location>
</feature>
<dbReference type="GO" id="GO:0008270">
    <property type="term" value="F:zinc ion binding"/>
    <property type="evidence" value="ECO:0007669"/>
    <property type="project" value="TreeGrafter"/>
</dbReference>
<evidence type="ECO:0000313" key="7">
    <source>
        <dbReference type="EMBL" id="TFD97976.1"/>
    </source>
</evidence>
<evidence type="ECO:0000256" key="4">
    <source>
        <dbReference type="ARBA" id="ARBA00022833"/>
    </source>
</evidence>
<keyword evidence="1" id="KW-0645">Protease</keyword>
<dbReference type="InterPro" id="IPR051929">
    <property type="entry name" value="VirAsm_ModProt"/>
</dbReference>
<dbReference type="CDD" id="cd08070">
    <property type="entry name" value="MPN_like"/>
    <property type="match status" value="1"/>
</dbReference>
<evidence type="ECO:0000259" key="6">
    <source>
        <dbReference type="PROSITE" id="PS50249"/>
    </source>
</evidence>
<dbReference type="PANTHER" id="PTHR34858:SF1">
    <property type="entry name" value="CYSO-CYSTEINE PEPTIDASE"/>
    <property type="match status" value="1"/>
</dbReference>
<dbReference type="EMBL" id="SOML01000002">
    <property type="protein sequence ID" value="TFD97976.1"/>
    <property type="molecule type" value="Genomic_DNA"/>
</dbReference>